<evidence type="ECO:0000313" key="2">
    <source>
        <dbReference type="EMBL" id="EKC46724.1"/>
    </source>
</evidence>
<reference evidence="2" key="1">
    <citation type="journal article" date="2013" name="Environ. Microbiol.">
        <title>Microbiota from the distal guts of lean and obese adolescents exhibit partial functional redundancy besides clear differences in community structure.</title>
        <authorList>
            <person name="Ferrer M."/>
            <person name="Ruiz A."/>
            <person name="Lanza F."/>
            <person name="Haange S.B."/>
            <person name="Oberbach A."/>
            <person name="Till H."/>
            <person name="Bargiela R."/>
            <person name="Campoy C."/>
            <person name="Segura M.T."/>
            <person name="Richter M."/>
            <person name="von Bergen M."/>
            <person name="Seifert J."/>
            <person name="Suarez A."/>
        </authorList>
    </citation>
    <scope>NUCLEOTIDE SEQUENCE</scope>
</reference>
<proteinExistence type="predicted"/>
<dbReference type="PROSITE" id="PS50943">
    <property type="entry name" value="HTH_CROC1"/>
    <property type="match status" value="1"/>
</dbReference>
<dbReference type="EMBL" id="AJWZ01011031">
    <property type="protein sequence ID" value="EKC46724.1"/>
    <property type="molecule type" value="Genomic_DNA"/>
</dbReference>
<feature type="domain" description="HTH cro/C1-type" evidence="1">
    <location>
        <begin position="22"/>
        <end position="56"/>
    </location>
</feature>
<gene>
    <name evidence="2" type="ORF">OBE_16106</name>
</gene>
<evidence type="ECO:0000259" key="1">
    <source>
        <dbReference type="PROSITE" id="PS50943"/>
    </source>
</evidence>
<dbReference type="AlphaFoldDB" id="K1RTK1"/>
<dbReference type="Gene3D" id="1.10.260.40">
    <property type="entry name" value="lambda repressor-like DNA-binding domains"/>
    <property type="match status" value="1"/>
</dbReference>
<dbReference type="Pfam" id="PF01381">
    <property type="entry name" value="HTH_3"/>
    <property type="match status" value="1"/>
</dbReference>
<dbReference type="SUPFAM" id="SSF47413">
    <property type="entry name" value="lambda repressor-like DNA-binding domains"/>
    <property type="match status" value="1"/>
</dbReference>
<accession>K1RTK1</accession>
<dbReference type="GO" id="GO:0003677">
    <property type="term" value="F:DNA binding"/>
    <property type="evidence" value="ECO:0007669"/>
    <property type="project" value="InterPro"/>
</dbReference>
<organism evidence="2">
    <name type="scientific">human gut metagenome</name>
    <dbReference type="NCBI Taxonomy" id="408170"/>
    <lineage>
        <taxon>unclassified sequences</taxon>
        <taxon>metagenomes</taxon>
        <taxon>organismal metagenomes</taxon>
    </lineage>
</organism>
<protein>
    <submittedName>
        <fullName evidence="2">Protein containing Helix-turn-helix type 3 domain protein</fullName>
    </submittedName>
</protein>
<comment type="caution">
    <text evidence="2">The sequence shown here is derived from an EMBL/GenBank/DDBJ whole genome shotgun (WGS) entry which is preliminary data.</text>
</comment>
<sequence length="57" mass="6424">MLREKRGERSVIMNSEELKILIESARVAKGISQRELAKLTGISRSTLNDLINGKIKK</sequence>
<dbReference type="InterPro" id="IPR001387">
    <property type="entry name" value="Cro/C1-type_HTH"/>
</dbReference>
<name>K1RTK1_9ZZZZ</name>
<dbReference type="InterPro" id="IPR010982">
    <property type="entry name" value="Lambda_DNA-bd_dom_sf"/>
</dbReference>
<dbReference type="CDD" id="cd00093">
    <property type="entry name" value="HTH_XRE"/>
    <property type="match status" value="1"/>
</dbReference>